<dbReference type="SUPFAM" id="SSF54593">
    <property type="entry name" value="Glyoxalase/Bleomycin resistance protein/Dihydroxybiphenyl dioxygenase"/>
    <property type="match status" value="1"/>
</dbReference>
<dbReference type="Pfam" id="PF00903">
    <property type="entry name" value="Glyoxalase"/>
    <property type="match status" value="1"/>
</dbReference>
<organism evidence="2 3">
    <name type="scientific">Paenibacillus apiarius</name>
    <dbReference type="NCBI Taxonomy" id="46240"/>
    <lineage>
        <taxon>Bacteria</taxon>
        <taxon>Bacillati</taxon>
        <taxon>Bacillota</taxon>
        <taxon>Bacilli</taxon>
        <taxon>Bacillales</taxon>
        <taxon>Paenibacillaceae</taxon>
        <taxon>Paenibacillus</taxon>
    </lineage>
</organism>
<dbReference type="RefSeq" id="WP_268601711.1">
    <property type="nucleotide sequence ID" value="NZ_JAMDLV010000024.1"/>
</dbReference>
<comment type="caution">
    <text evidence="2">The sequence shown here is derived from an EMBL/GenBank/DDBJ whole genome shotgun (WGS) entry which is preliminary data.</text>
</comment>
<dbReference type="Proteomes" id="UP001207626">
    <property type="component" value="Unassembled WGS sequence"/>
</dbReference>
<evidence type="ECO:0000259" key="1">
    <source>
        <dbReference type="PROSITE" id="PS51819"/>
    </source>
</evidence>
<dbReference type="InterPro" id="IPR029068">
    <property type="entry name" value="Glyas_Bleomycin-R_OHBP_Dase"/>
</dbReference>
<accession>A0ABT4DYH7</accession>
<dbReference type="EMBL" id="JAMDLW010000037">
    <property type="protein sequence ID" value="MCY9522417.1"/>
    <property type="molecule type" value="Genomic_DNA"/>
</dbReference>
<name>A0ABT4DYH7_9BACL</name>
<dbReference type="PROSITE" id="PS51819">
    <property type="entry name" value="VOC"/>
    <property type="match status" value="1"/>
</dbReference>
<gene>
    <name evidence="2" type="ORF">M5X09_22635</name>
</gene>
<sequence>MKIQEIRLQTSGLQEMKRFYSQVLELPIMHEQEESITFQAGASRLTFMRGKEAEAGRPFYHFAFNITENKIGQCVDWLKRKGAAINRIEGEDIQHLSHWNAHAVYLFDPAGNLIEFIARHHGQGREAGKSASFGVPDIECISEIGLPVEDVPTAAAALKERYGADVYIAAYPLFAPLGNEEGLLILCSTQRQWFGTDKYAAIHPVDIVLRDSVNDDAQLLHYPYRILRQTV</sequence>
<dbReference type="Gene3D" id="3.10.180.10">
    <property type="entry name" value="2,3-Dihydroxybiphenyl 1,2-Dioxygenase, domain 1"/>
    <property type="match status" value="1"/>
</dbReference>
<keyword evidence="3" id="KW-1185">Reference proteome</keyword>
<proteinExistence type="predicted"/>
<dbReference type="InterPro" id="IPR004360">
    <property type="entry name" value="Glyas_Fos-R_dOase_dom"/>
</dbReference>
<evidence type="ECO:0000313" key="3">
    <source>
        <dbReference type="Proteomes" id="UP001207626"/>
    </source>
</evidence>
<reference evidence="2 3" key="1">
    <citation type="submission" date="2022-05" db="EMBL/GenBank/DDBJ databases">
        <title>Genome Sequencing of Bee-Associated Microbes.</title>
        <authorList>
            <person name="Dunlap C."/>
        </authorList>
    </citation>
    <scope>NUCLEOTIDE SEQUENCE [LARGE SCALE GENOMIC DNA]</scope>
    <source>
        <strain evidence="2 3">NRRL NRS-1438</strain>
    </source>
</reference>
<evidence type="ECO:0000313" key="2">
    <source>
        <dbReference type="EMBL" id="MCY9522417.1"/>
    </source>
</evidence>
<dbReference type="InterPro" id="IPR037523">
    <property type="entry name" value="VOC_core"/>
</dbReference>
<feature type="domain" description="VOC" evidence="1">
    <location>
        <begin position="2"/>
        <end position="119"/>
    </location>
</feature>
<protein>
    <submittedName>
        <fullName evidence="2">VOC family protein</fullName>
    </submittedName>
</protein>